<proteinExistence type="predicted"/>
<comment type="subcellular location">
    <subcellularLocation>
        <location evidence="1">Membrane</location>
        <topology evidence="1">Multi-pass membrane protein</topology>
    </subcellularLocation>
</comment>
<evidence type="ECO:0000256" key="1">
    <source>
        <dbReference type="ARBA" id="ARBA00004141"/>
    </source>
</evidence>
<evidence type="ECO:0008006" key="6">
    <source>
        <dbReference type="Google" id="ProtNLM"/>
    </source>
</evidence>
<reference evidence="5" key="1">
    <citation type="submission" date="2018-05" db="EMBL/GenBank/DDBJ databases">
        <authorList>
            <person name="Lanie J.A."/>
            <person name="Ng W.-L."/>
            <person name="Kazmierczak K.M."/>
            <person name="Andrzejewski T.M."/>
            <person name="Davidsen T.M."/>
            <person name="Wayne K.J."/>
            <person name="Tettelin H."/>
            <person name="Glass J.I."/>
            <person name="Rusch D."/>
            <person name="Podicherti R."/>
            <person name="Tsui H.-C.T."/>
            <person name="Winkler M.E."/>
        </authorList>
    </citation>
    <scope>NUCLEOTIDE SEQUENCE</scope>
</reference>
<feature type="non-terminal residue" evidence="5">
    <location>
        <position position="54"/>
    </location>
</feature>
<dbReference type="AlphaFoldDB" id="A0A382CFT0"/>
<keyword evidence="2" id="KW-0812">Transmembrane</keyword>
<keyword evidence="3" id="KW-1133">Transmembrane helix</keyword>
<name>A0A382CFT0_9ZZZZ</name>
<gene>
    <name evidence="5" type="ORF">METZ01_LOCUS177067</name>
</gene>
<evidence type="ECO:0000313" key="5">
    <source>
        <dbReference type="EMBL" id="SVB24213.1"/>
    </source>
</evidence>
<keyword evidence="4" id="KW-0472">Membrane</keyword>
<organism evidence="5">
    <name type="scientific">marine metagenome</name>
    <dbReference type="NCBI Taxonomy" id="408172"/>
    <lineage>
        <taxon>unclassified sequences</taxon>
        <taxon>metagenomes</taxon>
        <taxon>ecological metagenomes</taxon>
    </lineage>
</organism>
<dbReference type="GO" id="GO:0016020">
    <property type="term" value="C:membrane"/>
    <property type="evidence" value="ECO:0007669"/>
    <property type="project" value="UniProtKB-SubCell"/>
</dbReference>
<dbReference type="EMBL" id="UINC01034023">
    <property type="protein sequence ID" value="SVB24213.1"/>
    <property type="molecule type" value="Genomic_DNA"/>
</dbReference>
<accession>A0A382CFT0</accession>
<evidence type="ECO:0000256" key="3">
    <source>
        <dbReference type="ARBA" id="ARBA00022989"/>
    </source>
</evidence>
<protein>
    <recommendedName>
        <fullName evidence="6">Iron ABC transporter permease</fullName>
    </recommendedName>
</protein>
<sequence>MALLVLAIGAFAIALSVGSVAVDWAGVMEGLRGRGSSVDYAVVFQLRLPRAATA</sequence>
<dbReference type="Gene3D" id="1.10.3470.10">
    <property type="entry name" value="ABC transporter involved in vitamin B12 uptake, BtuC"/>
    <property type="match status" value="1"/>
</dbReference>
<evidence type="ECO:0000256" key="2">
    <source>
        <dbReference type="ARBA" id="ARBA00022692"/>
    </source>
</evidence>
<evidence type="ECO:0000256" key="4">
    <source>
        <dbReference type="ARBA" id="ARBA00023136"/>
    </source>
</evidence>
<dbReference type="InterPro" id="IPR037294">
    <property type="entry name" value="ABC_BtuC-like"/>
</dbReference>